<proteinExistence type="predicted"/>
<evidence type="ECO:0000313" key="5">
    <source>
        <dbReference type="Proteomes" id="UP001056819"/>
    </source>
</evidence>
<sequence>MKKYLALCLTALALGACSDHKTPEAQQQASAAAAVPVYRVGSHLSYPPFHFVNEKGEPTGFEVEVLQATAKAGGFDVEIINTPRSGLERTLNDGSLDIWSSTISVKPERAEKMDFSQPFLQHDSKVIYLLDNDDNKNIQTLQDFHGKTLAVNKFSKNPAELAAKITGSRSNVMITDSYHVSMKAVYGKRADGALDNGYVLAYAAKQQPGFKMRSIVVENEKKDFAFAVKKGNTELLEKLNKGLQTVKSNGTYDKLFEKWFGSAMAAQQQQ</sequence>
<dbReference type="Pfam" id="PF00497">
    <property type="entry name" value="SBP_bac_3"/>
    <property type="match status" value="1"/>
</dbReference>
<gene>
    <name evidence="4" type="ORF">LNQ82_03675</name>
</gene>
<dbReference type="PROSITE" id="PS51257">
    <property type="entry name" value="PROKAR_LIPOPROTEIN"/>
    <property type="match status" value="1"/>
</dbReference>
<dbReference type="SMART" id="SM00062">
    <property type="entry name" value="PBPb"/>
    <property type="match status" value="1"/>
</dbReference>
<keyword evidence="1" id="KW-0732">Signal</keyword>
<dbReference type="SUPFAM" id="SSF53850">
    <property type="entry name" value="Periplasmic binding protein-like II"/>
    <property type="match status" value="1"/>
</dbReference>
<dbReference type="InterPro" id="IPR001320">
    <property type="entry name" value="Iontro_rcpt_C"/>
</dbReference>
<organism evidence="4 5">
    <name type="scientific">Conchiformibius steedae DSM 2580</name>
    <dbReference type="NCBI Taxonomy" id="1121352"/>
    <lineage>
        <taxon>Bacteria</taxon>
        <taxon>Pseudomonadati</taxon>
        <taxon>Pseudomonadota</taxon>
        <taxon>Betaproteobacteria</taxon>
        <taxon>Neisseriales</taxon>
        <taxon>Neisseriaceae</taxon>
        <taxon>Conchiformibius</taxon>
    </lineage>
</organism>
<dbReference type="InterPro" id="IPR001638">
    <property type="entry name" value="Solute-binding_3/MltF_N"/>
</dbReference>
<dbReference type="PANTHER" id="PTHR35936">
    <property type="entry name" value="MEMBRANE-BOUND LYTIC MUREIN TRANSGLYCOSYLASE F"/>
    <property type="match status" value="1"/>
</dbReference>
<dbReference type="PANTHER" id="PTHR35936:SF17">
    <property type="entry name" value="ARGININE-BINDING EXTRACELLULAR PROTEIN ARTP"/>
    <property type="match status" value="1"/>
</dbReference>
<evidence type="ECO:0000313" key="4">
    <source>
        <dbReference type="EMBL" id="URD68268.1"/>
    </source>
</evidence>
<evidence type="ECO:0000259" key="2">
    <source>
        <dbReference type="SMART" id="SM00062"/>
    </source>
</evidence>
<evidence type="ECO:0000256" key="1">
    <source>
        <dbReference type="ARBA" id="ARBA00022729"/>
    </source>
</evidence>
<reference evidence="4" key="1">
    <citation type="submission" date="2022-05" db="EMBL/GenBank/DDBJ databases">
        <title>Alysiella filiformis genome sequencing.</title>
        <authorList>
            <person name="Viehboeck T."/>
        </authorList>
    </citation>
    <scope>NUCLEOTIDE SEQUENCE</scope>
    <source>
        <strain evidence="4">DSM 2580</strain>
    </source>
</reference>
<dbReference type="AlphaFoldDB" id="A0AAE9HX54"/>
<name>A0AAE9HX54_9NEIS</name>
<dbReference type="EMBL" id="CP097501">
    <property type="protein sequence ID" value="URD68268.1"/>
    <property type="molecule type" value="Genomic_DNA"/>
</dbReference>
<dbReference type="GO" id="GO:0016020">
    <property type="term" value="C:membrane"/>
    <property type="evidence" value="ECO:0007669"/>
    <property type="project" value="InterPro"/>
</dbReference>
<dbReference type="Proteomes" id="UP001056819">
    <property type="component" value="Chromosome"/>
</dbReference>
<dbReference type="Gene3D" id="3.40.190.10">
    <property type="entry name" value="Periplasmic binding protein-like II"/>
    <property type="match status" value="2"/>
</dbReference>
<protein>
    <submittedName>
        <fullName evidence="4">Transporter substrate-binding domain-containing protein</fullName>
    </submittedName>
</protein>
<evidence type="ECO:0000259" key="3">
    <source>
        <dbReference type="SMART" id="SM00079"/>
    </source>
</evidence>
<feature type="domain" description="Solute-binding protein family 3/N-terminal" evidence="2">
    <location>
        <begin position="37"/>
        <end position="263"/>
    </location>
</feature>
<dbReference type="GO" id="GO:0015276">
    <property type="term" value="F:ligand-gated monoatomic ion channel activity"/>
    <property type="evidence" value="ECO:0007669"/>
    <property type="project" value="InterPro"/>
</dbReference>
<accession>A0AAE9HX54</accession>
<feature type="domain" description="Ionotropic glutamate receptor C-terminal" evidence="3">
    <location>
        <begin position="37"/>
        <end position="262"/>
    </location>
</feature>
<dbReference type="RefSeq" id="WP_051532077.1">
    <property type="nucleotide sequence ID" value="NZ_CP097501.1"/>
</dbReference>
<dbReference type="SMART" id="SM00079">
    <property type="entry name" value="PBPe"/>
    <property type="match status" value="1"/>
</dbReference>